<name>A0A7S0NM34_MICPS</name>
<gene>
    <name evidence="2" type="ORF">MCOM1403_LOCUS9690</name>
</gene>
<sequence length="359" mass="39495">MAPVARRVAQARRRAPSSRNPRATVCMSAGYDSVQARREAESLKVDSRTKQIHSLAELDAAFTLADDKLIMLAIESEEECVMSDDVWDRNNVAGTETNREQCRQLSASLARIAREADNVVFLRVEVLESGETRQIAKELNITKFPTYQYWKNDDLMWQHVGAGAGVAAELSEGVLYYGGQGAAGLNVSDYVTEIDSRNDLGNFIESCAAPTGPLPGFDAGMDVPCEKQLAIVDIGVDKDAPHGCLHIFPAVLSLARNTQGFTRWARMAIDKNAETADIAREFGVDTVPSFVFLADGKVVDRYSGSDRVELMNHVLAFQKANGIRLPERGAKRRMSTAEAKEIARQARERAKAEGRKTGW</sequence>
<feature type="region of interest" description="Disordered" evidence="1">
    <location>
        <begin position="1"/>
        <end position="22"/>
    </location>
</feature>
<evidence type="ECO:0000313" key="2">
    <source>
        <dbReference type="EMBL" id="CAD8522606.1"/>
    </source>
</evidence>
<dbReference type="InterPro" id="IPR036249">
    <property type="entry name" value="Thioredoxin-like_sf"/>
</dbReference>
<dbReference type="InterPro" id="IPR044192">
    <property type="entry name" value="CDSP32"/>
</dbReference>
<dbReference type="EMBL" id="HBEQ01012044">
    <property type="protein sequence ID" value="CAD8522606.1"/>
    <property type="molecule type" value="Transcribed_RNA"/>
</dbReference>
<evidence type="ECO:0000256" key="1">
    <source>
        <dbReference type="SAM" id="MobiDB-lite"/>
    </source>
</evidence>
<dbReference type="GO" id="GO:0016671">
    <property type="term" value="F:oxidoreductase activity, acting on a sulfur group of donors, disulfide as acceptor"/>
    <property type="evidence" value="ECO:0007669"/>
    <property type="project" value="InterPro"/>
</dbReference>
<dbReference type="AlphaFoldDB" id="A0A7S0NM34"/>
<proteinExistence type="predicted"/>
<dbReference type="Gene3D" id="3.40.30.10">
    <property type="entry name" value="Glutaredoxin"/>
    <property type="match status" value="2"/>
</dbReference>
<dbReference type="PANTHER" id="PTHR47578:SF1">
    <property type="entry name" value="THIOREDOXIN-LIKE PROTEIN CDSP32, CHLOROPLASTIC"/>
    <property type="match status" value="1"/>
</dbReference>
<accession>A0A7S0NM34</accession>
<reference evidence="2" key="1">
    <citation type="submission" date="2021-01" db="EMBL/GenBank/DDBJ databases">
        <authorList>
            <person name="Corre E."/>
            <person name="Pelletier E."/>
            <person name="Niang G."/>
            <person name="Scheremetjew M."/>
            <person name="Finn R."/>
            <person name="Kale V."/>
            <person name="Holt S."/>
            <person name="Cochrane G."/>
            <person name="Meng A."/>
            <person name="Brown T."/>
            <person name="Cohen L."/>
        </authorList>
    </citation>
    <scope>NUCLEOTIDE SEQUENCE</scope>
    <source>
        <strain evidence="2">CCMP1723</strain>
    </source>
</reference>
<evidence type="ECO:0008006" key="3">
    <source>
        <dbReference type="Google" id="ProtNLM"/>
    </source>
</evidence>
<protein>
    <recommendedName>
        <fullName evidence="3">Thioredoxin domain-containing protein</fullName>
    </recommendedName>
</protein>
<dbReference type="PANTHER" id="PTHR47578">
    <property type="entry name" value="THIOREDOXIN-LIKE PROTEIN CDSP32, CHLOROPLASTIC"/>
    <property type="match status" value="1"/>
</dbReference>
<organism evidence="2">
    <name type="scientific">Micromonas pusilla</name>
    <name type="common">Picoplanktonic green alga</name>
    <name type="synonym">Chromulina pusilla</name>
    <dbReference type="NCBI Taxonomy" id="38833"/>
    <lineage>
        <taxon>Eukaryota</taxon>
        <taxon>Viridiplantae</taxon>
        <taxon>Chlorophyta</taxon>
        <taxon>Mamiellophyceae</taxon>
        <taxon>Mamiellales</taxon>
        <taxon>Mamiellaceae</taxon>
        <taxon>Micromonas</taxon>
    </lineage>
</organism>
<dbReference type="SUPFAM" id="SSF52833">
    <property type="entry name" value="Thioredoxin-like"/>
    <property type="match status" value="2"/>
</dbReference>